<protein>
    <submittedName>
        <fullName evidence="1">Uncharacterized protein</fullName>
    </submittedName>
</protein>
<reference evidence="1 2" key="1">
    <citation type="journal article" date="2014" name="Genome Biol. Evol.">
        <title>The genome of the myxosporean Thelohanellus kitauei shows adaptations to nutrient acquisition within its fish host.</title>
        <authorList>
            <person name="Yang Y."/>
            <person name="Xiong J."/>
            <person name="Zhou Z."/>
            <person name="Huo F."/>
            <person name="Miao W."/>
            <person name="Ran C."/>
            <person name="Liu Y."/>
            <person name="Zhang J."/>
            <person name="Feng J."/>
            <person name="Wang M."/>
            <person name="Wang M."/>
            <person name="Wang L."/>
            <person name="Yao B."/>
        </authorList>
    </citation>
    <scope>NUCLEOTIDE SEQUENCE [LARGE SCALE GENOMIC DNA]</scope>
    <source>
        <strain evidence="1">Wuqing</strain>
    </source>
</reference>
<gene>
    <name evidence="1" type="ORF">RF11_13120</name>
</gene>
<dbReference type="AlphaFoldDB" id="A0A0C2JV11"/>
<comment type="caution">
    <text evidence="1">The sequence shown here is derived from an EMBL/GenBank/DDBJ whole genome shotgun (WGS) entry which is preliminary data.</text>
</comment>
<dbReference type="Gene3D" id="1.25.10.10">
    <property type="entry name" value="Leucine-rich Repeat Variant"/>
    <property type="match status" value="1"/>
</dbReference>
<dbReference type="Proteomes" id="UP000031668">
    <property type="component" value="Unassembled WGS sequence"/>
</dbReference>
<proteinExistence type="predicted"/>
<dbReference type="InterPro" id="IPR016024">
    <property type="entry name" value="ARM-type_fold"/>
</dbReference>
<sequence>MLHKFFLWAISPRMIIYRTKISNIVKKCSNFNEDRFKDIFDSLEQDQKQELSWIFSTDLATEKITISDQNITNRRSKTTREESEADLVRKSILKGLYGPRNTSNLAHPHINSDLAKILFLEIKENMYNYSGQSKTEFLYILSYFLSNLPDFLVENISPILDIVAFYIEKDQEAFQEFSSILDGLISIMSVSKIISFINPKLSVLSPVECLGMLMILKSLLEKHDVLSGDVSEMIEILPKLLKLWMGNAPSLSKSSRDCLTKIYAILGHDRFNLCTLSLPSEKKLSLFEHFSKNCIVKL</sequence>
<dbReference type="EMBL" id="JWZT01000920">
    <property type="protein sequence ID" value="KII73253.1"/>
    <property type="molecule type" value="Genomic_DNA"/>
</dbReference>
<dbReference type="SUPFAM" id="SSF48371">
    <property type="entry name" value="ARM repeat"/>
    <property type="match status" value="1"/>
</dbReference>
<evidence type="ECO:0000313" key="1">
    <source>
        <dbReference type="EMBL" id="KII73253.1"/>
    </source>
</evidence>
<organism evidence="1 2">
    <name type="scientific">Thelohanellus kitauei</name>
    <name type="common">Myxosporean</name>
    <dbReference type="NCBI Taxonomy" id="669202"/>
    <lineage>
        <taxon>Eukaryota</taxon>
        <taxon>Metazoa</taxon>
        <taxon>Cnidaria</taxon>
        <taxon>Myxozoa</taxon>
        <taxon>Myxosporea</taxon>
        <taxon>Bivalvulida</taxon>
        <taxon>Platysporina</taxon>
        <taxon>Myxobolidae</taxon>
        <taxon>Thelohanellus</taxon>
    </lineage>
</organism>
<dbReference type="InterPro" id="IPR011989">
    <property type="entry name" value="ARM-like"/>
</dbReference>
<evidence type="ECO:0000313" key="2">
    <source>
        <dbReference type="Proteomes" id="UP000031668"/>
    </source>
</evidence>
<accession>A0A0C2JV11</accession>
<keyword evidence="2" id="KW-1185">Reference proteome</keyword>
<name>A0A0C2JV11_THEKT</name>